<sequence>MSSGDTLSTRESLLTSEQVGNWVGLTASALSQMRFKGTGPKYRKLGPKTVRYSPADVQEWLDESARTGTAGEAA</sequence>
<dbReference type="KEGG" id="cpoi:OE229_16320"/>
<organism evidence="1 2">
    <name type="scientific">Curtobacterium poinsettiae</name>
    <dbReference type="NCBI Taxonomy" id="159612"/>
    <lineage>
        <taxon>Bacteria</taxon>
        <taxon>Bacillati</taxon>
        <taxon>Actinomycetota</taxon>
        <taxon>Actinomycetes</taxon>
        <taxon>Micrococcales</taxon>
        <taxon>Microbacteriaceae</taxon>
        <taxon>Curtobacterium</taxon>
    </lineage>
</organism>
<evidence type="ECO:0000313" key="2">
    <source>
        <dbReference type="Proteomes" id="UP001062223"/>
    </source>
</evidence>
<dbReference type="RefSeq" id="WP_262138923.1">
    <property type="nucleotide sequence ID" value="NZ_CP106879.1"/>
</dbReference>
<name>A0A9Q9T3G3_9MICO</name>
<dbReference type="Proteomes" id="UP001062223">
    <property type="component" value="Chromosome"/>
</dbReference>
<accession>A0A9Q9T3G3</accession>
<proteinExistence type="predicted"/>
<evidence type="ECO:0000313" key="1">
    <source>
        <dbReference type="EMBL" id="UYC80659.1"/>
    </source>
</evidence>
<reference evidence="1" key="1">
    <citation type="submission" date="2022-09" db="EMBL/GenBank/DDBJ databases">
        <title>Taxonomy of Curtobacterium flaccumfaciens.</title>
        <authorList>
            <person name="Osdaghi E."/>
            <person name="Taghavi S.M."/>
            <person name="Hamidizade M."/>
            <person name="Abachi H."/>
            <person name="Fazliarab A."/>
            <person name="Baeyen S."/>
            <person name="Portier P."/>
            <person name="Van Vaerenbergh J."/>
            <person name="Jacques M.-A."/>
        </authorList>
    </citation>
    <scope>NUCLEOTIDE SEQUENCE</scope>
    <source>
        <strain evidence="1">AGQB46</strain>
    </source>
</reference>
<protein>
    <submittedName>
        <fullName evidence="1">AlpA family phage regulatory protein</fullName>
    </submittedName>
</protein>
<dbReference type="AlphaFoldDB" id="A0A9Q9T3G3"/>
<dbReference type="EMBL" id="CP106879">
    <property type="protein sequence ID" value="UYC80659.1"/>
    <property type="molecule type" value="Genomic_DNA"/>
</dbReference>
<gene>
    <name evidence="1" type="ORF">OE229_16320</name>
</gene>